<evidence type="ECO:0008006" key="12">
    <source>
        <dbReference type="Google" id="ProtNLM"/>
    </source>
</evidence>
<reference evidence="10 11" key="1">
    <citation type="submission" date="2023-01" db="EMBL/GenBank/DDBJ databases">
        <authorList>
            <person name="Kreplak J."/>
        </authorList>
    </citation>
    <scope>NUCLEOTIDE SEQUENCE [LARGE SCALE GENOMIC DNA]</scope>
</reference>
<sequence length="500" mass="56676">MEFFLSCMFLLLLLPFTLYFLLSKCTKNTIKLPPGPTPLPFIGNLHQLGKKPHKSLAKLAEIHGPLMSLKLGQVTTIVVSSPNMAKEILQTHDHILSNRTIPGAVKVHDHHKYNMAFLPIETLWRELRKICNNELFSNKTIEESKGIRLQKVKDCLNDINQNSLINEAVCIEDMVFKTSINLLSNMIFSLDLVQPGDSVGDFKELILNILKECGKRNVTDLFPALNVFDFDLQGIKRRNAVYARKVFDICQRLIDERVKLREVQGLDTKSDMLSNLLNIDEDNSQEMNKAKIPHLALTLFIAGTDTVSSTLEWAMSELIKNEKVMSKAKQELEQIIGKGKPVEDSDIAKLPYLQAIIKETFRLHPAVPFLVPRKADANVEIGGYTIPKDAQIWVNVWAIGRYSSVWKNPNLFSPERFLDSKIDAIGHNFELLPFGSGRRICPGISLATKMLPLMLGSFINCFNWKLEDGTKVEDMNMDDKFGLSLEKSQKLRIVPEKVYN</sequence>
<feature type="signal peptide" evidence="9">
    <location>
        <begin position="1"/>
        <end position="23"/>
    </location>
</feature>
<name>A0AAV1B2T0_VICFA</name>
<dbReference type="FunFam" id="1.10.630.10:FF:000007">
    <property type="entry name" value="Cytochrome P450 76C4"/>
    <property type="match status" value="1"/>
</dbReference>
<dbReference type="InterPro" id="IPR017972">
    <property type="entry name" value="Cyt_P450_CS"/>
</dbReference>
<keyword evidence="3 7" id="KW-0479">Metal-binding</keyword>
<evidence type="ECO:0000256" key="9">
    <source>
        <dbReference type="SAM" id="SignalP"/>
    </source>
</evidence>
<dbReference type="GO" id="GO:0020037">
    <property type="term" value="F:heme binding"/>
    <property type="evidence" value="ECO:0007669"/>
    <property type="project" value="InterPro"/>
</dbReference>
<dbReference type="PANTHER" id="PTHR47950">
    <property type="entry name" value="CYTOCHROME P450, FAMILY 76, SUBFAMILY C, POLYPEPTIDE 5-RELATED"/>
    <property type="match status" value="1"/>
</dbReference>
<keyword evidence="11" id="KW-1185">Reference proteome</keyword>
<organism evidence="10 11">
    <name type="scientific">Vicia faba</name>
    <name type="common">Broad bean</name>
    <name type="synonym">Faba vulgaris</name>
    <dbReference type="NCBI Taxonomy" id="3906"/>
    <lineage>
        <taxon>Eukaryota</taxon>
        <taxon>Viridiplantae</taxon>
        <taxon>Streptophyta</taxon>
        <taxon>Embryophyta</taxon>
        <taxon>Tracheophyta</taxon>
        <taxon>Spermatophyta</taxon>
        <taxon>Magnoliopsida</taxon>
        <taxon>eudicotyledons</taxon>
        <taxon>Gunneridae</taxon>
        <taxon>Pentapetalae</taxon>
        <taxon>rosids</taxon>
        <taxon>fabids</taxon>
        <taxon>Fabales</taxon>
        <taxon>Fabaceae</taxon>
        <taxon>Papilionoideae</taxon>
        <taxon>50 kb inversion clade</taxon>
        <taxon>NPAAA clade</taxon>
        <taxon>Hologalegina</taxon>
        <taxon>IRL clade</taxon>
        <taxon>Fabeae</taxon>
        <taxon>Vicia</taxon>
    </lineage>
</organism>
<dbReference type="InterPro" id="IPR002401">
    <property type="entry name" value="Cyt_P450_E_grp-I"/>
</dbReference>
<dbReference type="InterPro" id="IPR001128">
    <property type="entry name" value="Cyt_P450"/>
</dbReference>
<evidence type="ECO:0000256" key="1">
    <source>
        <dbReference type="ARBA" id="ARBA00010617"/>
    </source>
</evidence>
<evidence type="ECO:0000313" key="11">
    <source>
        <dbReference type="Proteomes" id="UP001157006"/>
    </source>
</evidence>
<evidence type="ECO:0000313" key="10">
    <source>
        <dbReference type="EMBL" id="CAI8617084.1"/>
    </source>
</evidence>
<evidence type="ECO:0000256" key="2">
    <source>
        <dbReference type="ARBA" id="ARBA00022617"/>
    </source>
</evidence>
<dbReference type="PRINTS" id="PR00463">
    <property type="entry name" value="EP450I"/>
</dbReference>
<evidence type="ECO:0000256" key="8">
    <source>
        <dbReference type="RuleBase" id="RU000461"/>
    </source>
</evidence>
<dbReference type="GO" id="GO:0016705">
    <property type="term" value="F:oxidoreductase activity, acting on paired donors, with incorporation or reduction of molecular oxygen"/>
    <property type="evidence" value="ECO:0007669"/>
    <property type="project" value="InterPro"/>
</dbReference>
<evidence type="ECO:0000256" key="6">
    <source>
        <dbReference type="ARBA" id="ARBA00023033"/>
    </source>
</evidence>
<comment type="similarity">
    <text evidence="1 8">Belongs to the cytochrome P450 family.</text>
</comment>
<dbReference type="Pfam" id="PF00067">
    <property type="entry name" value="p450"/>
    <property type="match status" value="1"/>
</dbReference>
<dbReference type="GO" id="GO:0004497">
    <property type="term" value="F:monooxygenase activity"/>
    <property type="evidence" value="ECO:0007669"/>
    <property type="project" value="UniProtKB-KW"/>
</dbReference>
<evidence type="ECO:0000256" key="5">
    <source>
        <dbReference type="ARBA" id="ARBA00023004"/>
    </source>
</evidence>
<dbReference type="CDD" id="cd11073">
    <property type="entry name" value="CYP76-like"/>
    <property type="match status" value="1"/>
</dbReference>
<dbReference type="SUPFAM" id="SSF48264">
    <property type="entry name" value="Cytochrome P450"/>
    <property type="match status" value="1"/>
</dbReference>
<dbReference type="Proteomes" id="UP001157006">
    <property type="component" value="Chromosome 6"/>
</dbReference>
<keyword evidence="4 8" id="KW-0560">Oxidoreductase</keyword>
<dbReference type="Gene3D" id="1.10.630.10">
    <property type="entry name" value="Cytochrome P450"/>
    <property type="match status" value="1"/>
</dbReference>
<dbReference type="EMBL" id="OX451741">
    <property type="protein sequence ID" value="CAI8617084.1"/>
    <property type="molecule type" value="Genomic_DNA"/>
</dbReference>
<gene>
    <name evidence="10" type="ORF">VFH_VI059400</name>
</gene>
<keyword evidence="9" id="KW-0732">Signal</keyword>
<keyword evidence="5 7" id="KW-0408">Iron</keyword>
<keyword evidence="2 7" id="KW-0349">Heme</keyword>
<evidence type="ECO:0000256" key="4">
    <source>
        <dbReference type="ARBA" id="ARBA00023002"/>
    </source>
</evidence>
<accession>A0AAV1B2T0</accession>
<feature type="binding site" description="axial binding residue" evidence="7">
    <location>
        <position position="441"/>
    </location>
    <ligand>
        <name>heme</name>
        <dbReference type="ChEBI" id="CHEBI:30413"/>
    </ligand>
    <ligandPart>
        <name>Fe</name>
        <dbReference type="ChEBI" id="CHEBI:18248"/>
    </ligandPart>
</feature>
<dbReference type="PRINTS" id="PR00385">
    <property type="entry name" value="P450"/>
</dbReference>
<dbReference type="PROSITE" id="PS00086">
    <property type="entry name" value="CYTOCHROME_P450"/>
    <property type="match status" value="1"/>
</dbReference>
<protein>
    <recommendedName>
        <fullName evidence="12">Cytochrome P450</fullName>
    </recommendedName>
</protein>
<feature type="chain" id="PRO_5043976299" description="Cytochrome P450" evidence="9">
    <location>
        <begin position="24"/>
        <end position="500"/>
    </location>
</feature>
<comment type="cofactor">
    <cofactor evidence="7">
        <name>heme</name>
        <dbReference type="ChEBI" id="CHEBI:30413"/>
    </cofactor>
</comment>
<keyword evidence="6 8" id="KW-0503">Monooxygenase</keyword>
<evidence type="ECO:0000256" key="7">
    <source>
        <dbReference type="PIRSR" id="PIRSR602401-1"/>
    </source>
</evidence>
<dbReference type="InterPro" id="IPR036396">
    <property type="entry name" value="Cyt_P450_sf"/>
</dbReference>
<dbReference type="PANTHER" id="PTHR47950:SF4">
    <property type="entry name" value="GERANIOL 8-HYDROXYLASE-LIKE"/>
    <property type="match status" value="1"/>
</dbReference>
<evidence type="ECO:0000256" key="3">
    <source>
        <dbReference type="ARBA" id="ARBA00022723"/>
    </source>
</evidence>
<proteinExistence type="inferred from homology"/>
<dbReference type="GO" id="GO:0005506">
    <property type="term" value="F:iron ion binding"/>
    <property type="evidence" value="ECO:0007669"/>
    <property type="project" value="InterPro"/>
</dbReference>
<dbReference type="AlphaFoldDB" id="A0AAV1B2T0"/>